<dbReference type="RefSeq" id="WP_184170093.1">
    <property type="nucleotide sequence ID" value="NZ_JACHGF010000001.1"/>
</dbReference>
<reference evidence="1 2" key="1">
    <citation type="submission" date="2020-08" db="EMBL/GenBank/DDBJ databases">
        <title>Genomic Encyclopedia of Type Strains, Phase IV (KMG-IV): sequencing the most valuable type-strain genomes for metagenomic binning, comparative biology and taxonomic classification.</title>
        <authorList>
            <person name="Goeker M."/>
        </authorList>
    </citation>
    <scope>NUCLEOTIDE SEQUENCE [LARGE SCALE GENOMIC DNA]</scope>
    <source>
        <strain evidence="1 2">DSM 105074</strain>
    </source>
</reference>
<keyword evidence="2" id="KW-1185">Reference proteome</keyword>
<evidence type="ECO:0000313" key="2">
    <source>
        <dbReference type="Proteomes" id="UP000557307"/>
    </source>
</evidence>
<dbReference type="AlphaFoldDB" id="A0A840TQE4"/>
<evidence type="ECO:0008006" key="3">
    <source>
        <dbReference type="Google" id="ProtNLM"/>
    </source>
</evidence>
<gene>
    <name evidence="1" type="ORF">HNQ92_000391</name>
</gene>
<dbReference type="Proteomes" id="UP000557307">
    <property type="component" value="Unassembled WGS sequence"/>
</dbReference>
<comment type="caution">
    <text evidence="1">The sequence shown here is derived from an EMBL/GenBank/DDBJ whole genome shotgun (WGS) entry which is preliminary data.</text>
</comment>
<organism evidence="1 2">
    <name type="scientific">Rhabdobacter roseus</name>
    <dbReference type="NCBI Taxonomy" id="1655419"/>
    <lineage>
        <taxon>Bacteria</taxon>
        <taxon>Pseudomonadati</taxon>
        <taxon>Bacteroidota</taxon>
        <taxon>Cytophagia</taxon>
        <taxon>Cytophagales</taxon>
        <taxon>Cytophagaceae</taxon>
        <taxon>Rhabdobacter</taxon>
    </lineage>
</organism>
<protein>
    <recommendedName>
        <fullName evidence="3">Lipoprotein</fullName>
    </recommendedName>
</protein>
<dbReference type="PROSITE" id="PS51257">
    <property type="entry name" value="PROKAR_LIPOPROTEIN"/>
    <property type="match status" value="1"/>
</dbReference>
<evidence type="ECO:0000313" key="1">
    <source>
        <dbReference type="EMBL" id="MBB5282270.1"/>
    </source>
</evidence>
<name>A0A840TQE4_9BACT</name>
<dbReference type="EMBL" id="JACHGF010000001">
    <property type="protein sequence ID" value="MBB5282270.1"/>
    <property type="molecule type" value="Genomic_DNA"/>
</dbReference>
<accession>A0A840TQE4</accession>
<proteinExistence type="predicted"/>
<sequence length="192" mass="21267">MKQSSGTFLLLVFLLGCNVENRVGNSKELVQEMKDSQIKRITNAQLISLIDEWGKQIVKVSQKALGEAVSKQPGNASRLCQNLDQVPLIGALEQEYGVDISLLGLADVSNPALEAKERELLEAYAYNAGSTLPASDNIQKLNDTLYVYNASLPLDSPIATECFGEQKVPFAVWRVLFDKKEVVRKIDVKRLK</sequence>